<comment type="caution">
    <text evidence="2">The sequence shown here is derived from an EMBL/GenBank/DDBJ whole genome shotgun (WGS) entry which is preliminary data.</text>
</comment>
<dbReference type="GO" id="GO:0016020">
    <property type="term" value="C:membrane"/>
    <property type="evidence" value="ECO:0007669"/>
    <property type="project" value="InterPro"/>
</dbReference>
<name>A0A4R3YCS4_9PROT</name>
<dbReference type="Gene3D" id="1.50.10.20">
    <property type="match status" value="2"/>
</dbReference>
<feature type="chain" id="PRO_5020758918" description="Secreted protein (IPTL-CTERM system target)" evidence="1">
    <location>
        <begin position="26"/>
        <end position="480"/>
    </location>
</feature>
<accession>A0A4R3YCS4</accession>
<dbReference type="EMBL" id="SMCO01000004">
    <property type="protein sequence ID" value="TCV88213.1"/>
    <property type="molecule type" value="Genomic_DNA"/>
</dbReference>
<gene>
    <name evidence="2" type="ORF">EDC63_104170</name>
</gene>
<protein>
    <recommendedName>
        <fullName evidence="4">Secreted protein (IPTL-CTERM system target)</fullName>
    </recommendedName>
</protein>
<keyword evidence="1" id="KW-0732">Signal</keyword>
<dbReference type="Gene3D" id="2.60.40.10">
    <property type="entry name" value="Immunoglobulins"/>
    <property type="match status" value="1"/>
</dbReference>
<dbReference type="AlphaFoldDB" id="A0A4R3YCS4"/>
<evidence type="ECO:0000256" key="1">
    <source>
        <dbReference type="SAM" id="SignalP"/>
    </source>
</evidence>
<evidence type="ECO:0000313" key="2">
    <source>
        <dbReference type="EMBL" id="TCV88213.1"/>
    </source>
</evidence>
<evidence type="ECO:0008006" key="4">
    <source>
        <dbReference type="Google" id="ProtNLM"/>
    </source>
</evidence>
<keyword evidence="3" id="KW-1185">Reference proteome</keyword>
<dbReference type="Proteomes" id="UP000295367">
    <property type="component" value="Unassembled WGS sequence"/>
</dbReference>
<sequence>MSACSRLVIRTTILTLLFSSAGVWAAATPTQINNARTTGLAWLFQHQKGDGSWSAIQGLEVQSTSAVLDAFMKAGILRGNAYNAGVAKLANVQPSSVDGKARQIATLLHVGDDVTQRASQLQASNNLYKAWGSLPGYGSSPVDTSLALSALLDAVPGYSNNDAFSALCGAILPTQGGGGGWSYLGQGASAPVSASAASILPTAYTILLLQKINTRFPGGTCGNGISYTFSTVINNGINFLLTKQSPTDHGFGENGTSGALETALAYLAISAVNPLHAALGPAQDYLIASQINGAWGNDPFQTALALQTLPVPSPALTFSSNDGIPDVVKTQLAINTVADGRNLLPGNGQSVAGVTASLVVANAVLNQAFNYTLQASGGTPPYTFSILSGSLPDGSPGFALASNGIISGTPTAVGPFNFTYQVRDSLNATASVAGQILVSEPVSANSDNDVPTLPEWGAILMAGLLLTSMVVIDRRRNNNR</sequence>
<dbReference type="GO" id="GO:0005509">
    <property type="term" value="F:calcium ion binding"/>
    <property type="evidence" value="ECO:0007669"/>
    <property type="project" value="InterPro"/>
</dbReference>
<proteinExistence type="predicted"/>
<dbReference type="InterPro" id="IPR015919">
    <property type="entry name" value="Cadherin-like_sf"/>
</dbReference>
<dbReference type="InterPro" id="IPR013783">
    <property type="entry name" value="Ig-like_fold"/>
</dbReference>
<reference evidence="2 3" key="1">
    <citation type="submission" date="2019-03" db="EMBL/GenBank/DDBJ databases">
        <title>Genomic Encyclopedia of Type Strains, Phase IV (KMG-IV): sequencing the most valuable type-strain genomes for metagenomic binning, comparative biology and taxonomic classification.</title>
        <authorList>
            <person name="Goeker M."/>
        </authorList>
    </citation>
    <scope>NUCLEOTIDE SEQUENCE [LARGE SCALE GENOMIC DNA]</scope>
    <source>
        <strain evidence="2 3">DSM 100309</strain>
    </source>
</reference>
<dbReference type="SUPFAM" id="SSF49313">
    <property type="entry name" value="Cadherin-like"/>
    <property type="match status" value="1"/>
</dbReference>
<dbReference type="InterPro" id="IPR008930">
    <property type="entry name" value="Terpenoid_cyclase/PrenylTrfase"/>
</dbReference>
<dbReference type="Pfam" id="PF05345">
    <property type="entry name" value="He_PIG"/>
    <property type="match status" value="1"/>
</dbReference>
<dbReference type="SUPFAM" id="SSF48239">
    <property type="entry name" value="Terpenoid cyclases/Protein prenyltransferases"/>
    <property type="match status" value="1"/>
</dbReference>
<feature type="signal peptide" evidence="1">
    <location>
        <begin position="1"/>
        <end position="25"/>
    </location>
</feature>
<evidence type="ECO:0000313" key="3">
    <source>
        <dbReference type="Proteomes" id="UP000295367"/>
    </source>
</evidence>
<organism evidence="2 3">
    <name type="scientific">Sulfurirhabdus autotrophica</name>
    <dbReference type="NCBI Taxonomy" id="1706046"/>
    <lineage>
        <taxon>Bacteria</taxon>
        <taxon>Pseudomonadati</taxon>
        <taxon>Pseudomonadota</taxon>
        <taxon>Betaproteobacteria</taxon>
        <taxon>Nitrosomonadales</taxon>
        <taxon>Sulfuricellaceae</taxon>
        <taxon>Sulfurirhabdus</taxon>
    </lineage>
</organism>